<organism evidence="3 4">
    <name type="scientific">Lagenidium giganteum</name>
    <dbReference type="NCBI Taxonomy" id="4803"/>
    <lineage>
        <taxon>Eukaryota</taxon>
        <taxon>Sar</taxon>
        <taxon>Stramenopiles</taxon>
        <taxon>Oomycota</taxon>
        <taxon>Peronosporomycetes</taxon>
        <taxon>Pythiales</taxon>
        <taxon>Pythiaceae</taxon>
    </lineage>
</organism>
<sequence length="428" mass="47242">MAAAPRKKVTFLRVKDLTPALADKECSIKAIVMESNAKDEANTSTNATLLVGDETGCVSVVLTKALAVHVRLGDIIQFVQSQLVLKNSRIYLWGGKVERVGDFTMLFKEAFNVSNVTWVKDPKNPDNLVRAARVDGALCVCLIIACVDFLTAAVCADPWSESSQAAQARQGVTRACSCACRPEREGRRQSGAGVVAAAAGAQPSEGSFKNKRKGSVSSSSSADRRSSTHHRSFVFPAHEILPASTVIQPQVVANAATRRTLQTSLNTRVFPHGSDSGDASNRSSGKRADMQLFPLRFRDPNLEEIFCKHFNLYVLNKVRMANQIAIVINAGMLVAQYFTHPRAVEFSTFASRVMLIGLSIFYFGLSFLHLFQVYFDQLVFAHYFVHGLVLLLPRLFFLVRYWSDEEVEADAQTTLFCTQKSVRMMSLL</sequence>
<comment type="caution">
    <text evidence="3">The sequence shown here is derived from an EMBL/GenBank/DDBJ whole genome shotgun (WGS) entry which is preliminary data.</text>
</comment>
<feature type="transmembrane region" description="Helical" evidence="2">
    <location>
        <begin position="350"/>
        <end position="374"/>
    </location>
</feature>
<proteinExistence type="predicted"/>
<reference evidence="3" key="2">
    <citation type="journal article" date="2023" name="Microbiol Resour">
        <title>Decontamination and Annotation of the Draft Genome Sequence of the Oomycete Lagenidium giganteum ARSEF 373.</title>
        <authorList>
            <person name="Morgan W.R."/>
            <person name="Tartar A."/>
        </authorList>
    </citation>
    <scope>NUCLEOTIDE SEQUENCE</scope>
    <source>
        <strain evidence="3">ARSEF 373</strain>
    </source>
</reference>
<evidence type="ECO:0000256" key="1">
    <source>
        <dbReference type="SAM" id="MobiDB-lite"/>
    </source>
</evidence>
<feature type="compositionally biased region" description="Low complexity" evidence="1">
    <location>
        <begin position="191"/>
        <end position="201"/>
    </location>
</feature>
<accession>A0AAV2YX68</accession>
<dbReference type="EMBL" id="DAKRPA010000113">
    <property type="protein sequence ID" value="DAZ98216.1"/>
    <property type="molecule type" value="Genomic_DNA"/>
</dbReference>
<evidence type="ECO:0000313" key="3">
    <source>
        <dbReference type="EMBL" id="DAZ98216.1"/>
    </source>
</evidence>
<feature type="region of interest" description="Disordered" evidence="1">
    <location>
        <begin position="189"/>
        <end position="228"/>
    </location>
</feature>
<keyword evidence="2" id="KW-0472">Membrane</keyword>
<protein>
    <submittedName>
        <fullName evidence="3">Uncharacterized protein</fullName>
    </submittedName>
</protein>
<dbReference type="Gene3D" id="2.40.50.140">
    <property type="entry name" value="Nucleic acid-binding proteins"/>
    <property type="match status" value="1"/>
</dbReference>
<evidence type="ECO:0000256" key="2">
    <source>
        <dbReference type="SAM" id="Phobius"/>
    </source>
</evidence>
<dbReference type="Proteomes" id="UP001146120">
    <property type="component" value="Unassembled WGS sequence"/>
</dbReference>
<keyword evidence="2" id="KW-1133">Transmembrane helix</keyword>
<name>A0AAV2YX68_9STRA</name>
<reference evidence="3" key="1">
    <citation type="submission" date="2022-11" db="EMBL/GenBank/DDBJ databases">
        <authorList>
            <person name="Morgan W.R."/>
            <person name="Tartar A."/>
        </authorList>
    </citation>
    <scope>NUCLEOTIDE SEQUENCE</scope>
    <source>
        <strain evidence="3">ARSEF 373</strain>
    </source>
</reference>
<evidence type="ECO:0000313" key="4">
    <source>
        <dbReference type="Proteomes" id="UP001146120"/>
    </source>
</evidence>
<keyword evidence="4" id="KW-1185">Reference proteome</keyword>
<keyword evidence="2" id="KW-0812">Transmembrane</keyword>
<feature type="transmembrane region" description="Helical" evidence="2">
    <location>
        <begin position="320"/>
        <end position="338"/>
    </location>
</feature>
<dbReference type="AlphaFoldDB" id="A0AAV2YX68"/>
<feature type="transmembrane region" description="Helical" evidence="2">
    <location>
        <begin position="380"/>
        <end position="399"/>
    </location>
</feature>
<dbReference type="InterPro" id="IPR012340">
    <property type="entry name" value="NA-bd_OB-fold"/>
</dbReference>
<gene>
    <name evidence="3" type="ORF">N0F65_005348</name>
</gene>
<dbReference type="SUPFAM" id="SSF50249">
    <property type="entry name" value="Nucleic acid-binding proteins"/>
    <property type="match status" value="1"/>
</dbReference>